<organism evidence="2 3">
    <name type="scientific">Candidatus Ruthenibacterium avium</name>
    <dbReference type="NCBI Taxonomy" id="2838751"/>
    <lineage>
        <taxon>Bacteria</taxon>
        <taxon>Bacillati</taxon>
        <taxon>Bacillota</taxon>
        <taxon>Clostridia</taxon>
        <taxon>Eubacteriales</taxon>
        <taxon>Oscillospiraceae</taxon>
        <taxon>Ruthenibacterium</taxon>
    </lineage>
</organism>
<accession>A0A9D2M3E6</accession>
<dbReference type="AlphaFoldDB" id="A0A9D2M3E6"/>
<feature type="transmembrane region" description="Helical" evidence="1">
    <location>
        <begin position="178"/>
        <end position="201"/>
    </location>
</feature>
<reference evidence="2" key="1">
    <citation type="journal article" date="2021" name="PeerJ">
        <title>Extensive microbial diversity within the chicken gut microbiome revealed by metagenomics and culture.</title>
        <authorList>
            <person name="Gilroy R."/>
            <person name="Ravi A."/>
            <person name="Getino M."/>
            <person name="Pursley I."/>
            <person name="Horton D.L."/>
            <person name="Alikhan N.F."/>
            <person name="Baker D."/>
            <person name="Gharbi K."/>
            <person name="Hall N."/>
            <person name="Watson M."/>
            <person name="Adriaenssens E.M."/>
            <person name="Foster-Nyarko E."/>
            <person name="Jarju S."/>
            <person name="Secka A."/>
            <person name="Antonio M."/>
            <person name="Oren A."/>
            <person name="Chaudhuri R.R."/>
            <person name="La Ragione R."/>
            <person name="Hildebrand F."/>
            <person name="Pallen M.J."/>
        </authorList>
    </citation>
    <scope>NUCLEOTIDE SEQUENCE</scope>
    <source>
        <strain evidence="2">ChiBcec8-14828</strain>
    </source>
</reference>
<evidence type="ECO:0000313" key="2">
    <source>
        <dbReference type="EMBL" id="HJB39916.1"/>
    </source>
</evidence>
<feature type="transmembrane region" description="Helical" evidence="1">
    <location>
        <begin position="137"/>
        <end position="158"/>
    </location>
</feature>
<keyword evidence="1" id="KW-0472">Membrane</keyword>
<evidence type="ECO:0000256" key="1">
    <source>
        <dbReference type="SAM" id="Phobius"/>
    </source>
</evidence>
<feature type="transmembrane region" description="Helical" evidence="1">
    <location>
        <begin position="213"/>
        <end position="236"/>
    </location>
</feature>
<keyword evidence="1" id="KW-0812">Transmembrane</keyword>
<protein>
    <submittedName>
        <fullName evidence="2">Uncharacterized protein</fullName>
    </submittedName>
</protein>
<reference evidence="2" key="2">
    <citation type="submission" date="2021-04" db="EMBL/GenBank/DDBJ databases">
        <authorList>
            <person name="Gilroy R."/>
        </authorList>
    </citation>
    <scope>NUCLEOTIDE SEQUENCE</scope>
    <source>
        <strain evidence="2">ChiBcec8-14828</strain>
    </source>
</reference>
<proteinExistence type="predicted"/>
<dbReference type="EMBL" id="DWYA01000054">
    <property type="protein sequence ID" value="HJB39916.1"/>
    <property type="molecule type" value="Genomic_DNA"/>
</dbReference>
<dbReference type="Proteomes" id="UP000824209">
    <property type="component" value="Unassembled WGS sequence"/>
</dbReference>
<sequence length="255" mass="28322">MKTVYVVLSPKKKWSNSAYLAAVSHPFAGSDSMTIHYRGPKDVQSIMEQLRKGCRLVLVMPLFVDGIPSHVLELMEKIEQQTKQERLHSEVYSMINCGFYEGQQCEYALEMVECWCLRCGFQFMGGRGIGAGEMFGVLRLNLLIGALLIAADFAINLVKAAFSGAFSMSLVLSGMHPLSGIITIALGILWSLGPWFAAAKVGSCAKKGIQCGVRYTTVTCCPSILFAFFASLYWILRALIMHRIPVWTLFKKIDE</sequence>
<evidence type="ECO:0000313" key="3">
    <source>
        <dbReference type="Proteomes" id="UP000824209"/>
    </source>
</evidence>
<keyword evidence="1" id="KW-1133">Transmembrane helix</keyword>
<gene>
    <name evidence="2" type="ORF">H9943_05910</name>
</gene>
<comment type="caution">
    <text evidence="2">The sequence shown here is derived from an EMBL/GenBank/DDBJ whole genome shotgun (WGS) entry which is preliminary data.</text>
</comment>
<name>A0A9D2M3E6_9FIRM</name>